<organism evidence="1 2">
    <name type="scientific">Allacma fusca</name>
    <dbReference type="NCBI Taxonomy" id="39272"/>
    <lineage>
        <taxon>Eukaryota</taxon>
        <taxon>Metazoa</taxon>
        <taxon>Ecdysozoa</taxon>
        <taxon>Arthropoda</taxon>
        <taxon>Hexapoda</taxon>
        <taxon>Collembola</taxon>
        <taxon>Symphypleona</taxon>
        <taxon>Sminthuridae</taxon>
        <taxon>Allacma</taxon>
    </lineage>
</organism>
<gene>
    <name evidence="1" type="ORF">AFUS01_LOCUS4121</name>
</gene>
<protein>
    <submittedName>
        <fullName evidence="1">Uncharacterized protein</fullName>
    </submittedName>
</protein>
<name>A0A8J2JDD7_9HEXA</name>
<proteinExistence type="predicted"/>
<evidence type="ECO:0000313" key="2">
    <source>
        <dbReference type="Proteomes" id="UP000708208"/>
    </source>
</evidence>
<comment type="caution">
    <text evidence="1">The sequence shown here is derived from an EMBL/GenBank/DDBJ whole genome shotgun (WGS) entry which is preliminary data.</text>
</comment>
<evidence type="ECO:0000313" key="1">
    <source>
        <dbReference type="EMBL" id="CAG7698768.1"/>
    </source>
</evidence>
<accession>A0A8J2JDD7</accession>
<sequence>MLGWNHLWAVLGYAMGIEDEFNVALHPSLEETHAYYTEYFNKIIIPGLFNIETDSKILVEVLLKIFIQLLPRVSVFTPRLFMTIILTDVIGIETPNVQSLLTTVEKFFFYTRTPLKGLMKYGPQFVTDKGNSWAKAQTDAIGETWFKYAVKSDYLIAKYMYY</sequence>
<dbReference type="AlphaFoldDB" id="A0A8J2JDD7"/>
<dbReference type="EMBL" id="CAJVCH010025590">
    <property type="protein sequence ID" value="CAG7698768.1"/>
    <property type="molecule type" value="Genomic_DNA"/>
</dbReference>
<keyword evidence="2" id="KW-1185">Reference proteome</keyword>
<reference evidence="1" key="1">
    <citation type="submission" date="2021-06" db="EMBL/GenBank/DDBJ databases">
        <authorList>
            <person name="Hodson N. C."/>
            <person name="Mongue J. A."/>
            <person name="Jaron S. K."/>
        </authorList>
    </citation>
    <scope>NUCLEOTIDE SEQUENCE</scope>
</reference>
<dbReference type="OrthoDB" id="6361347at2759"/>
<dbReference type="Proteomes" id="UP000708208">
    <property type="component" value="Unassembled WGS sequence"/>
</dbReference>